<evidence type="ECO:0000256" key="2">
    <source>
        <dbReference type="SAM" id="SignalP"/>
    </source>
</evidence>
<feature type="transmembrane region" description="Helical" evidence="1">
    <location>
        <begin position="145"/>
        <end position="167"/>
    </location>
</feature>
<gene>
    <name evidence="3" type="primary">hupE</name>
    <name evidence="3" type="ORF">BN874_1680041</name>
</gene>
<dbReference type="PIRSF" id="PIRSF016919">
    <property type="entry name" value="HupE_UreJ"/>
    <property type="match status" value="1"/>
</dbReference>
<evidence type="ECO:0000313" key="4">
    <source>
        <dbReference type="Proteomes" id="UP000019184"/>
    </source>
</evidence>
<feature type="transmembrane region" description="Helical" evidence="1">
    <location>
        <begin position="65"/>
        <end position="84"/>
    </location>
</feature>
<evidence type="ECO:0000256" key="1">
    <source>
        <dbReference type="SAM" id="Phobius"/>
    </source>
</evidence>
<evidence type="ECO:0000313" key="3">
    <source>
        <dbReference type="EMBL" id="CDH44465.1"/>
    </source>
</evidence>
<feature type="chain" id="PRO_5031382352" evidence="2">
    <location>
        <begin position="25"/>
        <end position="194"/>
    </location>
</feature>
<feature type="signal peptide" evidence="2">
    <location>
        <begin position="1"/>
        <end position="24"/>
    </location>
</feature>
<dbReference type="AlphaFoldDB" id="A0A7U7GAA3"/>
<accession>A0A7U7GAA3</accession>
<keyword evidence="4" id="KW-1185">Reference proteome</keyword>
<dbReference type="Proteomes" id="UP000019184">
    <property type="component" value="Unassembled WGS sequence"/>
</dbReference>
<feature type="transmembrane region" description="Helical" evidence="1">
    <location>
        <begin position="174"/>
        <end position="192"/>
    </location>
</feature>
<dbReference type="EMBL" id="CBTK010000077">
    <property type="protein sequence ID" value="CDH44465.1"/>
    <property type="molecule type" value="Genomic_DNA"/>
</dbReference>
<comment type="caution">
    <text evidence="3">The sequence shown here is derived from an EMBL/GenBank/DDBJ whole genome shotgun (WGS) entry which is preliminary data.</text>
</comment>
<dbReference type="RefSeq" id="WP_034431620.1">
    <property type="nucleotide sequence ID" value="NZ_CBTK010000077.1"/>
</dbReference>
<dbReference type="OrthoDB" id="9808192at2"/>
<feature type="transmembrane region" description="Helical" evidence="1">
    <location>
        <begin position="40"/>
        <end position="58"/>
    </location>
</feature>
<organism evidence="3 4">
    <name type="scientific">Candidatus Contendobacter odensis Run_B_J11</name>
    <dbReference type="NCBI Taxonomy" id="1400861"/>
    <lineage>
        <taxon>Bacteria</taxon>
        <taxon>Pseudomonadati</taxon>
        <taxon>Pseudomonadota</taxon>
        <taxon>Gammaproteobacteria</taxon>
        <taxon>Candidatus Competibacteraceae</taxon>
        <taxon>Candidatus Contendibacter</taxon>
    </lineage>
</organism>
<protein>
    <submittedName>
        <fullName evidence="3">Nickel-iron hydrogenase, accessory protein</fullName>
    </submittedName>
</protein>
<reference evidence="3 4" key="1">
    <citation type="journal article" date="2014" name="ISME J.">
        <title>Candidatus Competibacter-lineage genomes retrieved from metagenomes reveal functional metabolic diversity.</title>
        <authorList>
            <person name="McIlroy S.J."/>
            <person name="Albertsen M."/>
            <person name="Andresen E.K."/>
            <person name="Saunders A.M."/>
            <person name="Kristiansen R."/>
            <person name="Stokholm-Bjerregaard M."/>
            <person name="Nielsen K.L."/>
            <person name="Nielsen P.H."/>
        </authorList>
    </citation>
    <scope>NUCLEOTIDE SEQUENCE [LARGE SCALE GENOMIC DNA]</scope>
    <source>
        <strain evidence="3 4">Run_B_J11</strain>
    </source>
</reference>
<keyword evidence="1" id="KW-0472">Membrane</keyword>
<name>A0A7U7GAA3_9GAMM</name>
<dbReference type="Pfam" id="PF04955">
    <property type="entry name" value="HupE_UreJ"/>
    <property type="match status" value="1"/>
</dbReference>
<keyword evidence="1" id="KW-0812">Transmembrane</keyword>
<proteinExistence type="predicted"/>
<feature type="transmembrane region" description="Helical" evidence="1">
    <location>
        <begin position="116"/>
        <end position="133"/>
    </location>
</feature>
<sequence>MKTRTLLLSGVAGIGFLFANSVSAHTFGAHGAGFGEGLAHPLLGIDHLLAMIAVGFWAAQLGGKALWQVPLAFVAMMAGGALIANIGIDASLVEAMIAASVIFLGLMIAGSIKLPPSVSVIVVSAFALFHGYAHGLEMPQAGAPLAYGAGFVLATGCLHLIGVGLGISASRMRILTRVGGAAIAATGLYLLVGA</sequence>
<dbReference type="InterPro" id="IPR007038">
    <property type="entry name" value="HupE_UreJ"/>
</dbReference>
<feature type="transmembrane region" description="Helical" evidence="1">
    <location>
        <begin position="90"/>
        <end position="109"/>
    </location>
</feature>
<keyword evidence="2" id="KW-0732">Signal</keyword>
<keyword evidence="1" id="KW-1133">Transmembrane helix</keyword>